<proteinExistence type="predicted"/>
<feature type="region of interest" description="Disordered" evidence="1">
    <location>
        <begin position="45"/>
        <end position="65"/>
    </location>
</feature>
<dbReference type="AlphaFoldDB" id="A0A2T2P2Z8"/>
<evidence type="ECO:0000313" key="2">
    <source>
        <dbReference type="EMBL" id="PSN72009.1"/>
    </source>
</evidence>
<feature type="region of interest" description="Disordered" evidence="1">
    <location>
        <begin position="152"/>
        <end position="171"/>
    </location>
</feature>
<name>A0A2T2P2Z8_CORCC</name>
<organism evidence="2 3">
    <name type="scientific">Corynespora cassiicola Philippines</name>
    <dbReference type="NCBI Taxonomy" id="1448308"/>
    <lineage>
        <taxon>Eukaryota</taxon>
        <taxon>Fungi</taxon>
        <taxon>Dikarya</taxon>
        <taxon>Ascomycota</taxon>
        <taxon>Pezizomycotina</taxon>
        <taxon>Dothideomycetes</taxon>
        <taxon>Pleosporomycetidae</taxon>
        <taxon>Pleosporales</taxon>
        <taxon>Corynesporascaceae</taxon>
        <taxon>Corynespora</taxon>
    </lineage>
</organism>
<keyword evidence="3" id="KW-1185">Reference proteome</keyword>
<accession>A0A2T2P2Z8</accession>
<protein>
    <submittedName>
        <fullName evidence="2">Uncharacterized protein</fullName>
    </submittedName>
</protein>
<dbReference type="Proteomes" id="UP000240883">
    <property type="component" value="Unassembled WGS sequence"/>
</dbReference>
<sequence length="171" mass="19263">MSTCSLGEHRGAQRSPVALRLWSSGALEPYGPYHRERRRCHGTLRPLSKDESWNPSSPDGRSIALDGPLRRSLMRCSFAGTKIHATTPAKHTVCVAAMRPSSWPHGHKTAQCHKPHLYQMLHRPARHRNRPPRLEFVAAFLTFQGQSMRRSPTLPLEHQHHLSPISTGPLP</sequence>
<gene>
    <name evidence="2" type="ORF">BS50DRAFT_240985</name>
</gene>
<evidence type="ECO:0000313" key="3">
    <source>
        <dbReference type="Proteomes" id="UP000240883"/>
    </source>
</evidence>
<dbReference type="EMBL" id="KZ678130">
    <property type="protein sequence ID" value="PSN72009.1"/>
    <property type="molecule type" value="Genomic_DNA"/>
</dbReference>
<reference evidence="2 3" key="1">
    <citation type="journal article" date="2018" name="Front. Microbiol.">
        <title>Genome-Wide Analysis of Corynespora cassiicola Leaf Fall Disease Putative Effectors.</title>
        <authorList>
            <person name="Lopez D."/>
            <person name="Ribeiro S."/>
            <person name="Label P."/>
            <person name="Fumanal B."/>
            <person name="Venisse J.S."/>
            <person name="Kohler A."/>
            <person name="de Oliveira R.R."/>
            <person name="Labutti K."/>
            <person name="Lipzen A."/>
            <person name="Lail K."/>
            <person name="Bauer D."/>
            <person name="Ohm R.A."/>
            <person name="Barry K.W."/>
            <person name="Spatafora J."/>
            <person name="Grigoriev I.V."/>
            <person name="Martin F.M."/>
            <person name="Pujade-Renaud V."/>
        </authorList>
    </citation>
    <scope>NUCLEOTIDE SEQUENCE [LARGE SCALE GENOMIC DNA]</scope>
    <source>
        <strain evidence="2 3">Philippines</strain>
    </source>
</reference>
<evidence type="ECO:0000256" key="1">
    <source>
        <dbReference type="SAM" id="MobiDB-lite"/>
    </source>
</evidence>